<keyword evidence="1" id="KW-0472">Membrane</keyword>
<keyword evidence="3" id="KW-1185">Reference proteome</keyword>
<evidence type="ECO:0000313" key="3">
    <source>
        <dbReference type="Proteomes" id="UP001255856"/>
    </source>
</evidence>
<name>A0AAD9IM57_PROWI</name>
<accession>A0AAD9IM57</accession>
<feature type="transmembrane region" description="Helical" evidence="1">
    <location>
        <begin position="115"/>
        <end position="138"/>
    </location>
</feature>
<reference evidence="2" key="1">
    <citation type="submission" date="2021-01" db="EMBL/GenBank/DDBJ databases">
        <authorList>
            <person name="Eckstrom K.M.E."/>
        </authorList>
    </citation>
    <scope>NUCLEOTIDE SEQUENCE</scope>
    <source>
        <strain evidence="2">UVCC 0001</strain>
    </source>
</reference>
<keyword evidence="1" id="KW-0812">Transmembrane</keyword>
<dbReference type="Proteomes" id="UP001255856">
    <property type="component" value="Unassembled WGS sequence"/>
</dbReference>
<comment type="caution">
    <text evidence="2">The sequence shown here is derived from an EMBL/GenBank/DDBJ whole genome shotgun (WGS) entry which is preliminary data.</text>
</comment>
<sequence length="229" mass="23988">MLSRVQGGVVGALEACMPTQTRDSLSRCLKELHSDAVPKDLAFLLHHGQALRPTSALGWLVRLAYLVRTWSGVKAAGTVVTWALSVASLLCAVTLGISIAGLFVLGFVLVIGGSVLAFTLGMMALCLAFASFAAALVAGGGATLYTTIAGTRASLGFASAVIRPAPRRAPARVEEPISIPPSPKLSIHVPAKTREKHQVPIGASAEVAEDGEDRDIYLEPSFVRTNRGF</sequence>
<evidence type="ECO:0008006" key="4">
    <source>
        <dbReference type="Google" id="ProtNLM"/>
    </source>
</evidence>
<dbReference type="AlphaFoldDB" id="A0AAD9IM57"/>
<evidence type="ECO:0000256" key="1">
    <source>
        <dbReference type="SAM" id="Phobius"/>
    </source>
</evidence>
<gene>
    <name evidence="2" type="ORF">QBZ16_002099</name>
</gene>
<proteinExistence type="predicted"/>
<keyword evidence="1" id="KW-1133">Transmembrane helix</keyword>
<dbReference type="EMBL" id="JASFZW010000002">
    <property type="protein sequence ID" value="KAK2079704.1"/>
    <property type="molecule type" value="Genomic_DNA"/>
</dbReference>
<organism evidence="2 3">
    <name type="scientific">Prototheca wickerhamii</name>
    <dbReference type="NCBI Taxonomy" id="3111"/>
    <lineage>
        <taxon>Eukaryota</taxon>
        <taxon>Viridiplantae</taxon>
        <taxon>Chlorophyta</taxon>
        <taxon>core chlorophytes</taxon>
        <taxon>Trebouxiophyceae</taxon>
        <taxon>Chlorellales</taxon>
        <taxon>Chlorellaceae</taxon>
        <taxon>Prototheca</taxon>
    </lineage>
</organism>
<protein>
    <recommendedName>
        <fullName evidence="4">Transmembrane protein</fullName>
    </recommendedName>
</protein>
<feature type="transmembrane region" description="Helical" evidence="1">
    <location>
        <begin position="79"/>
        <end position="108"/>
    </location>
</feature>
<evidence type="ECO:0000313" key="2">
    <source>
        <dbReference type="EMBL" id="KAK2079704.1"/>
    </source>
</evidence>